<feature type="domain" description="Histidine kinase" evidence="9">
    <location>
        <begin position="372"/>
        <end position="569"/>
    </location>
</feature>
<dbReference type="InterPro" id="IPR050351">
    <property type="entry name" value="BphY/WalK/GraS-like"/>
</dbReference>
<evidence type="ECO:0000259" key="9">
    <source>
        <dbReference type="PROSITE" id="PS50109"/>
    </source>
</evidence>
<feature type="region of interest" description="Disordered" evidence="8">
    <location>
        <begin position="348"/>
        <end position="369"/>
    </location>
</feature>
<dbReference type="PANTHER" id="PTHR42878:SF7">
    <property type="entry name" value="SENSOR HISTIDINE KINASE GLRK"/>
    <property type="match status" value="1"/>
</dbReference>
<keyword evidence="4" id="KW-0547">Nucleotide-binding</keyword>
<dbReference type="GO" id="GO:0030295">
    <property type="term" value="F:protein kinase activator activity"/>
    <property type="evidence" value="ECO:0007669"/>
    <property type="project" value="TreeGrafter"/>
</dbReference>
<dbReference type="GO" id="GO:0005524">
    <property type="term" value="F:ATP binding"/>
    <property type="evidence" value="ECO:0007669"/>
    <property type="project" value="UniProtKB-KW"/>
</dbReference>
<evidence type="ECO:0000256" key="3">
    <source>
        <dbReference type="ARBA" id="ARBA00022679"/>
    </source>
</evidence>
<keyword evidence="3" id="KW-0808">Transferase</keyword>
<dbReference type="InterPro" id="IPR005467">
    <property type="entry name" value="His_kinase_dom"/>
</dbReference>
<dbReference type="GO" id="GO:0000155">
    <property type="term" value="F:phosphorelay sensor kinase activity"/>
    <property type="evidence" value="ECO:0007669"/>
    <property type="project" value="InterPro"/>
</dbReference>
<evidence type="ECO:0000256" key="1">
    <source>
        <dbReference type="ARBA" id="ARBA00000085"/>
    </source>
</evidence>
<evidence type="ECO:0000256" key="2">
    <source>
        <dbReference type="ARBA" id="ARBA00012438"/>
    </source>
</evidence>
<dbReference type="PROSITE" id="PS50109">
    <property type="entry name" value="HIS_KIN"/>
    <property type="match status" value="1"/>
</dbReference>
<evidence type="ECO:0000256" key="4">
    <source>
        <dbReference type="ARBA" id="ARBA00022741"/>
    </source>
</evidence>
<name>A0A0D1KZ18_9SPHN</name>
<dbReference type="Pfam" id="PF00512">
    <property type="entry name" value="HisKA"/>
    <property type="match status" value="1"/>
</dbReference>
<evidence type="ECO:0000313" key="10">
    <source>
        <dbReference type="EMBL" id="KIU29509.1"/>
    </source>
</evidence>
<evidence type="ECO:0000256" key="5">
    <source>
        <dbReference type="ARBA" id="ARBA00022777"/>
    </source>
</evidence>
<dbReference type="InterPro" id="IPR036097">
    <property type="entry name" value="HisK_dim/P_sf"/>
</dbReference>
<evidence type="ECO:0000313" key="11">
    <source>
        <dbReference type="Proteomes" id="UP000033203"/>
    </source>
</evidence>
<proteinExistence type="predicted"/>
<dbReference type="CDD" id="cd00082">
    <property type="entry name" value="HisKA"/>
    <property type="match status" value="1"/>
</dbReference>
<dbReference type="GO" id="GO:0000156">
    <property type="term" value="F:phosphorelay response regulator activity"/>
    <property type="evidence" value="ECO:0007669"/>
    <property type="project" value="TreeGrafter"/>
</dbReference>
<comment type="catalytic activity">
    <reaction evidence="1">
        <text>ATP + protein L-histidine = ADP + protein N-phospho-L-histidine.</text>
        <dbReference type="EC" id="2.7.13.3"/>
    </reaction>
</comment>
<gene>
    <name evidence="10" type="ORF">SR41_03980</name>
</gene>
<comment type="caution">
    <text evidence="10">The sequence shown here is derived from an EMBL/GenBank/DDBJ whole genome shotgun (WGS) entry which is preliminary data.</text>
</comment>
<keyword evidence="5" id="KW-0418">Kinase</keyword>
<dbReference type="PANTHER" id="PTHR42878">
    <property type="entry name" value="TWO-COMPONENT HISTIDINE KINASE"/>
    <property type="match status" value="1"/>
</dbReference>
<dbReference type="AlphaFoldDB" id="A0A0D1KZ18"/>
<dbReference type="InterPro" id="IPR003661">
    <property type="entry name" value="HisK_dim/P_dom"/>
</dbReference>
<dbReference type="PATRIC" id="fig|1549858.7.peg.3306"/>
<dbReference type="GO" id="GO:0007234">
    <property type="term" value="P:osmosensory signaling via phosphorelay pathway"/>
    <property type="evidence" value="ECO:0007669"/>
    <property type="project" value="TreeGrafter"/>
</dbReference>
<keyword evidence="6" id="KW-0067">ATP-binding</keyword>
<dbReference type="EC" id="2.7.13.3" evidence="2"/>
<keyword evidence="7" id="KW-0902">Two-component regulatory system</keyword>
<dbReference type="EMBL" id="JXTP01000017">
    <property type="protein sequence ID" value="KIU29509.1"/>
    <property type="molecule type" value="Genomic_DNA"/>
</dbReference>
<evidence type="ECO:0000256" key="7">
    <source>
        <dbReference type="ARBA" id="ARBA00023012"/>
    </source>
</evidence>
<sequence>MSVRFDDSLKTVLSADMDSGFGAQSAWRQLVDLMGRGRIAADEPGLARLRLLRQAVPLAVRSASARALAFATPPAPLVGLFAEDAFAVAAPLLRTVTLDADTWIALLPRLSPQGRALLRHRRDLPAAVERALESFGSVDFVLPDVAVAADVAPVPVASDVGPAEVEPAAEPTSVVDAPAPEPVVTAPLPAPVEAETIVVAPRVVAMPTVAVAPPEPRPIAAGGFQIADVVARIDAFQRQREPLAAPAEAVEQAPATCFRFDTDSAGVICAVDGVTRGPLIGVSLAVGAPQGVVRIDAGINGAFRQRQRFADVRLDVGGSSDASGAWRVTGEPQFDAATGRFTGYAAIARRPRSDEDAGRPAQGSDASDSLRQLVHELRTPTNAISGFAELIEAQLLGPVSPVYRDHAATIRRHADGLIAAIEDLDTAARIEGRALELRPRAVAIEPLLERIAADLAPLAALRGTALDIHPMGDHAALADDRAMERLLSRLLATLTSAAVAGERIDIAEAPAPAGQVALCFARPHALGTGGEDALLSIDADAGEEGAPLLGAGFALRLARNLASEMGGALIFGDHLLTLRLPAAVQEGMEQAAN</sequence>
<dbReference type="SUPFAM" id="SSF47384">
    <property type="entry name" value="Homodimeric domain of signal transducing histidine kinase"/>
    <property type="match status" value="1"/>
</dbReference>
<organism evidence="10 11">
    <name type="scientific">Sphingomonas melonis</name>
    <dbReference type="NCBI Taxonomy" id="152682"/>
    <lineage>
        <taxon>Bacteria</taxon>
        <taxon>Pseudomonadati</taxon>
        <taxon>Pseudomonadota</taxon>
        <taxon>Alphaproteobacteria</taxon>
        <taxon>Sphingomonadales</taxon>
        <taxon>Sphingomonadaceae</taxon>
        <taxon>Sphingomonas</taxon>
    </lineage>
</organism>
<evidence type="ECO:0000256" key="6">
    <source>
        <dbReference type="ARBA" id="ARBA00022840"/>
    </source>
</evidence>
<dbReference type="SMART" id="SM00388">
    <property type="entry name" value="HisKA"/>
    <property type="match status" value="1"/>
</dbReference>
<evidence type="ECO:0000256" key="8">
    <source>
        <dbReference type="SAM" id="MobiDB-lite"/>
    </source>
</evidence>
<dbReference type="Gene3D" id="1.10.287.130">
    <property type="match status" value="1"/>
</dbReference>
<protein>
    <recommendedName>
        <fullName evidence="2">histidine kinase</fullName>
        <ecNumber evidence="2">2.7.13.3</ecNumber>
    </recommendedName>
</protein>
<dbReference type="Proteomes" id="UP000033203">
    <property type="component" value="Unassembled WGS sequence"/>
</dbReference>
<reference evidence="10 11" key="1">
    <citation type="submission" date="2015-01" db="EMBL/GenBank/DDBJ databases">
        <title>Genome of Sphingomonas taxi strain 30a.</title>
        <authorList>
            <person name="Eevers N."/>
            <person name="Van Hamme J."/>
            <person name="Bottos E."/>
            <person name="Weyens N."/>
            <person name="Vangronsveld J."/>
        </authorList>
    </citation>
    <scope>NUCLEOTIDE SEQUENCE [LARGE SCALE GENOMIC DNA]</scope>
    <source>
        <strain evidence="10 11">30a</strain>
    </source>
</reference>
<accession>A0A0D1KZ18</accession>